<dbReference type="RefSeq" id="WP_099242710.1">
    <property type="nucleotide sequence ID" value="NZ_FXXP01000001.1"/>
</dbReference>
<organism evidence="3 4">
    <name type="scientific">Pelagimonas phthalicica</name>
    <dbReference type="NCBI Taxonomy" id="1037362"/>
    <lineage>
        <taxon>Bacteria</taxon>
        <taxon>Pseudomonadati</taxon>
        <taxon>Pseudomonadota</taxon>
        <taxon>Alphaproteobacteria</taxon>
        <taxon>Rhodobacterales</taxon>
        <taxon>Roseobacteraceae</taxon>
        <taxon>Pelagimonas</taxon>
    </lineage>
</organism>
<feature type="compositionally biased region" description="Basic and acidic residues" evidence="2">
    <location>
        <begin position="179"/>
        <end position="189"/>
    </location>
</feature>
<evidence type="ECO:0000256" key="2">
    <source>
        <dbReference type="SAM" id="MobiDB-lite"/>
    </source>
</evidence>
<dbReference type="AlphaFoldDB" id="A0A238J936"/>
<feature type="region of interest" description="Disordered" evidence="2">
    <location>
        <begin position="157"/>
        <end position="189"/>
    </location>
</feature>
<feature type="coiled-coil region" evidence="1">
    <location>
        <begin position="58"/>
        <end position="125"/>
    </location>
</feature>
<keyword evidence="4" id="KW-1185">Reference proteome</keyword>
<accession>A0A238J936</accession>
<keyword evidence="1" id="KW-0175">Coiled coil</keyword>
<name>A0A238J936_9RHOB</name>
<sequence>MDVQPVAGQIFDPEKHNHNTPKPAQNDTPTAAEDRFETYVQEAHAPPIEEPERVIDQLREAIDDIRNFEVKLSEQIKELEQQIEALQGALQTATGPQAEALTRQLNALMSLKAELMQELVLAQTQQGKTSKDQGGGSGQDLTQETLLTVFNLRAEADPSLDPRQVKNTQLARELSGDASEPRLFKDDHA</sequence>
<feature type="compositionally biased region" description="Polar residues" evidence="2">
    <location>
        <begin position="20"/>
        <end position="29"/>
    </location>
</feature>
<proteinExistence type="predicted"/>
<evidence type="ECO:0000256" key="1">
    <source>
        <dbReference type="SAM" id="Coils"/>
    </source>
</evidence>
<evidence type="ECO:0000313" key="4">
    <source>
        <dbReference type="Proteomes" id="UP000225972"/>
    </source>
</evidence>
<feature type="region of interest" description="Disordered" evidence="2">
    <location>
        <begin position="1"/>
        <end position="30"/>
    </location>
</feature>
<reference evidence="4" key="1">
    <citation type="submission" date="2017-05" db="EMBL/GenBank/DDBJ databases">
        <authorList>
            <person name="Rodrigo-Torres L."/>
            <person name="Arahal R. D."/>
            <person name="Lucena T."/>
        </authorList>
    </citation>
    <scope>NUCLEOTIDE SEQUENCE [LARGE SCALE GENOMIC DNA]</scope>
    <source>
        <strain evidence="4">CECT 8649</strain>
    </source>
</reference>
<dbReference type="EMBL" id="FXXP01000001">
    <property type="protein sequence ID" value="SMX26697.1"/>
    <property type="molecule type" value="Genomic_DNA"/>
</dbReference>
<dbReference type="Proteomes" id="UP000225972">
    <property type="component" value="Unassembled WGS sequence"/>
</dbReference>
<evidence type="ECO:0000313" key="3">
    <source>
        <dbReference type="EMBL" id="SMX26697.1"/>
    </source>
</evidence>
<protein>
    <submittedName>
        <fullName evidence="3">Uncharacterized protein</fullName>
    </submittedName>
</protein>
<gene>
    <name evidence="3" type="ORF">TRP8649_00782</name>
</gene>